<dbReference type="InterPro" id="IPR043502">
    <property type="entry name" value="DNA/RNA_pol_sf"/>
</dbReference>
<keyword evidence="7 12" id="KW-0239">DNA-directed DNA polymerase</keyword>
<proteinExistence type="inferred from homology"/>
<evidence type="ECO:0000256" key="7">
    <source>
        <dbReference type="ARBA" id="ARBA00022932"/>
    </source>
</evidence>
<name>A0ABX8SPC3_9ADEN</name>
<comment type="catalytic activity">
    <reaction evidence="11 12 13">
        <text>DNA(n) + a 2'-deoxyribonucleoside 5'-triphosphate = DNA(n+1) + diphosphate</text>
        <dbReference type="Rhea" id="RHEA:22508"/>
        <dbReference type="Rhea" id="RHEA-COMP:17339"/>
        <dbReference type="Rhea" id="RHEA-COMP:17340"/>
        <dbReference type="ChEBI" id="CHEBI:33019"/>
        <dbReference type="ChEBI" id="CHEBI:61560"/>
        <dbReference type="ChEBI" id="CHEBI:173112"/>
        <dbReference type="EC" id="2.7.7.7"/>
    </reaction>
</comment>
<keyword evidence="4 12" id="KW-0808">Transferase</keyword>
<evidence type="ECO:0000256" key="13">
    <source>
        <dbReference type="RuleBase" id="RU000442"/>
    </source>
</evidence>
<evidence type="ECO:0000256" key="6">
    <source>
        <dbReference type="ARBA" id="ARBA00022705"/>
    </source>
</evidence>
<dbReference type="EC" id="2.7.7.7" evidence="12 13"/>
<evidence type="ECO:0000256" key="8">
    <source>
        <dbReference type="ARBA" id="ARBA00023109"/>
    </source>
</evidence>
<keyword evidence="6 12" id="KW-0235">DNA replication</keyword>
<dbReference type="InterPro" id="IPR006172">
    <property type="entry name" value="DNA-dir_DNA_pol_B"/>
</dbReference>
<dbReference type="InterPro" id="IPR014382">
    <property type="entry name" value="DNA-dir_DNA_pol_B_adenovir"/>
</dbReference>
<dbReference type="Pfam" id="PF03175">
    <property type="entry name" value="DNA_pol_B_2"/>
    <property type="match status" value="1"/>
</dbReference>
<dbReference type="PIRSF" id="PIRSF000788">
    <property type="entry name" value="DPol_ADV"/>
    <property type="match status" value="1"/>
</dbReference>
<dbReference type="Gene3D" id="3.30.1770.10">
    <property type="entry name" value="TPR 1 domain of DNA polymerase"/>
    <property type="match status" value="1"/>
</dbReference>
<dbReference type="PROSITE" id="PS00116">
    <property type="entry name" value="DNA_POLYMERASE_B"/>
    <property type="match status" value="1"/>
</dbReference>
<evidence type="ECO:0000256" key="4">
    <source>
        <dbReference type="ARBA" id="ARBA00022679"/>
    </source>
</evidence>
<feature type="compositionally biased region" description="Acidic residues" evidence="14">
    <location>
        <begin position="811"/>
        <end position="828"/>
    </location>
</feature>
<evidence type="ECO:0000313" key="17">
    <source>
        <dbReference type="Proteomes" id="UP000827153"/>
    </source>
</evidence>
<comment type="similarity">
    <text evidence="2 12 13">Belongs to the DNA polymerase type-B family.</text>
</comment>
<dbReference type="Gene3D" id="1.10.287.690">
    <property type="entry name" value="Helix hairpin bin"/>
    <property type="match status" value="1"/>
</dbReference>
<dbReference type="InterPro" id="IPR023211">
    <property type="entry name" value="DNA_pol_palm_dom_sf"/>
</dbReference>
<comment type="subcellular location">
    <subcellularLocation>
        <location evidence="1">Host nucleus</location>
    </subcellularLocation>
</comment>
<feature type="compositionally biased region" description="Basic and acidic residues" evidence="14">
    <location>
        <begin position="798"/>
        <end position="810"/>
    </location>
</feature>
<sequence>MSYIYVTQNETPYRLNICKKNIKQTVIEICWTFNLFNCKKITKKSKCCEPFILISLNYQKSKTSLEIIKHLPVKKITIWKRLTGFITIHQEIKKNNANIELDFLEEGKELLWIRKWIKQQKCLSCGRIYATNHNCNFARSSFYYNKIASSKKYWEGINFQPIGEHKNTKKAFLIYDIETYTETDENGTNLYPLLLCFSIFGDEILTNIIHREIKKDSSLQEKDSVFFWFSKQKNFISRQFKLLRENILKELTSLFLKNILTSENMEVLTDLQKDKKLSSIYEINSSDEQVILCLKVNPIFIEFYVIGHNIQSFDEILLASQVLQTDLLPFQPFLNIQRNFMPRQGRILFNDITISFPYPEYFVNKKENKITKTEILEEEKKGSPSLFNTKSIYVKSMVRDTFQITHSSLKKAAEAYNLDFEKGCCPFKAVNEFFNFNSISTDEDSFPAEKYWTSKEEYIEQKNIWKSKKLQKYNIKEELISYCILDVKITQQLTETLLNTFNSFIKEEFNLNCNYNIFKRPTISSNSHAIFRQVLFKEKGTKIGKLPDLVAPSEEMYSFIRSSIRGGRCYPTFLGKYEKEVYIYDICGMYASALTHPLPFGIPVGKTEKEQEIEKFQRLLDTKEKISYFENIKPMIININAFPPPKEKLDCLPPLCSRKSGKLCWTNEPLKDEVITSIDAITLHNRGWNVFILKNELNTVFPMWETCCRNYVKANIQAKEKADRENNQVKRSISKLLSNALYGSFATKETNDMFVFEHSLTETMKEKIQNKELEITNISCLPTSSLPFTTHKNITFSQREKQEEQKRSLKEDEELNEPFDFEDDEEENIPSKNNRKNPAHKETYKPFNIIDVTPDCLTIYMLKNAKPHPENKRYPTQLASFVLAWTRTFTSEWSEILFSEEQHVSVEHKQIKAIYGDTDSLFLTKEGHHLMCTKGKHRIKSETSNLIYNDNEEITWAVECETKCKSCNSAAFSKESIFLAPKLYALKEVECTNCHFKKGGKLRAKGHAAEKITFELLEECFNYHKNLLKKERKFTTQRKALKRTLCKSFGTYEPFTIHEICLVRELRPWINPTLYFISENQLIPFDVLHPNPYIQNQLYEEFEDNES</sequence>
<keyword evidence="8" id="KW-1194">Viral DNA replication</keyword>
<evidence type="ECO:0000256" key="14">
    <source>
        <dbReference type="SAM" id="MobiDB-lite"/>
    </source>
</evidence>
<feature type="region of interest" description="Disordered" evidence="14">
    <location>
        <begin position="797"/>
        <end position="840"/>
    </location>
</feature>
<evidence type="ECO:0000256" key="9">
    <source>
        <dbReference type="ARBA" id="ARBA00023125"/>
    </source>
</evidence>
<evidence type="ECO:0000256" key="10">
    <source>
        <dbReference type="ARBA" id="ARBA00046822"/>
    </source>
</evidence>
<keyword evidence="17" id="KW-1185">Reference proteome</keyword>
<evidence type="ECO:0000256" key="2">
    <source>
        <dbReference type="ARBA" id="ARBA00005755"/>
    </source>
</evidence>
<dbReference type="InterPro" id="IPR012337">
    <property type="entry name" value="RNaseH-like_sf"/>
</dbReference>
<feature type="domain" description="DNA-directed DNA polymerase family B mitochondria/virus" evidence="15">
    <location>
        <begin position="337"/>
        <end position="806"/>
    </location>
</feature>
<dbReference type="SUPFAM" id="SSF56672">
    <property type="entry name" value="DNA/RNA polymerases"/>
    <property type="match status" value="1"/>
</dbReference>
<protein>
    <recommendedName>
        <fullName evidence="12 13">DNA polymerase</fullName>
        <ecNumber evidence="12 13">2.7.7.7</ecNumber>
    </recommendedName>
</protein>
<organism evidence="16 17">
    <name type="scientific">Psittacine adenovirus 2</name>
    <dbReference type="NCBI Taxonomy" id="1301246"/>
    <lineage>
        <taxon>Viruses</taxon>
        <taxon>Varidnaviria</taxon>
        <taxon>Bamfordvirae</taxon>
        <taxon>Preplasmiviricota</taxon>
        <taxon>Polisuviricotina</taxon>
        <taxon>Pharingeaviricetes</taxon>
        <taxon>Rowavirales</taxon>
        <taxon>Adenoviridae</taxon>
        <taxon>Siadenovirus</taxon>
        <taxon>Siadenovirus cinerei</taxon>
    </lineage>
</organism>
<evidence type="ECO:0000256" key="12">
    <source>
        <dbReference type="PIRNR" id="PIRNR000788"/>
    </source>
</evidence>
<evidence type="ECO:0000259" key="15">
    <source>
        <dbReference type="Pfam" id="PF03175"/>
    </source>
</evidence>
<evidence type="ECO:0000313" key="16">
    <source>
        <dbReference type="EMBL" id="QXX30948.1"/>
    </source>
</evidence>
<accession>A0ABX8SPC3</accession>
<keyword evidence="9 12" id="KW-0238">DNA-binding</keyword>
<evidence type="ECO:0000256" key="11">
    <source>
        <dbReference type="ARBA" id="ARBA00049244"/>
    </source>
</evidence>
<comment type="subunit">
    <text evidence="10">Heterodimer with the terminal protein; this heterodimer binds to bp 9 to 18 of the genome. Forms a complex with viral pTP, DBP and hosts NFIA and POU2F1/OCT1 for initiation of replication.</text>
</comment>
<dbReference type="Proteomes" id="UP000827153">
    <property type="component" value="Segment"/>
</dbReference>
<dbReference type="PRINTS" id="PR00106">
    <property type="entry name" value="DNAPOLB"/>
</dbReference>
<evidence type="ECO:0000256" key="5">
    <source>
        <dbReference type="ARBA" id="ARBA00022695"/>
    </source>
</evidence>
<dbReference type="InterPro" id="IPR017964">
    <property type="entry name" value="DNA-dir_DNA_pol_B_CS"/>
</dbReference>
<dbReference type="EMBL" id="MZ562791">
    <property type="protein sequence ID" value="QXX30948.1"/>
    <property type="molecule type" value="Genomic_DNA"/>
</dbReference>
<dbReference type="SUPFAM" id="SSF53098">
    <property type="entry name" value="Ribonuclease H-like"/>
    <property type="match status" value="1"/>
</dbReference>
<dbReference type="InterPro" id="IPR004868">
    <property type="entry name" value="DNA-dir_DNA_pol_B_mt/vir"/>
</dbReference>
<keyword evidence="5 12" id="KW-0548">Nucleotidyltransferase</keyword>
<evidence type="ECO:0000256" key="3">
    <source>
        <dbReference type="ARBA" id="ARBA00022562"/>
    </source>
</evidence>
<keyword evidence="3" id="KW-1048">Host nucleus</keyword>
<evidence type="ECO:0000256" key="1">
    <source>
        <dbReference type="ARBA" id="ARBA00004147"/>
    </source>
</evidence>
<dbReference type="SMART" id="SM00486">
    <property type="entry name" value="POLBc"/>
    <property type="match status" value="1"/>
</dbReference>
<reference evidence="16 17" key="1">
    <citation type="submission" date="2021-07" db="EMBL/GenBank/DDBJ databases">
        <title>Genomic characterization of psittacine adenovirus 2, a siadenovirus determined from a moribund African grey parrot (Psittacus erithacus).</title>
        <authorList>
            <person name="Surphlis A.C."/>
            <person name="Dill-Okubo J.A."/>
            <person name="Harrach B."/>
            <person name="Waltzek T.B."/>
            <person name="Subramaniam K."/>
        </authorList>
    </citation>
    <scope>NUCLEOTIDE SEQUENCE [LARGE SCALE GENOMIC DNA]</scope>
    <source>
        <strain evidence="16 17">WVL19065-01E</strain>
    </source>
</reference>
<dbReference type="Gene3D" id="3.90.1600.10">
    <property type="entry name" value="Palm domain of DNA polymerase"/>
    <property type="match status" value="2"/>
</dbReference>